<accession>A0AB39HYH3</accession>
<dbReference type="EMBL" id="CP162607">
    <property type="protein sequence ID" value="XDK35016.1"/>
    <property type="molecule type" value="Genomic_DNA"/>
</dbReference>
<gene>
    <name evidence="1" type="ORF">AB4Y39_14980</name>
</gene>
<organism evidence="1">
    <name type="scientific">Pseudomonas sp. Hg7Tf</name>
    <dbReference type="NCBI Taxonomy" id="3236988"/>
    <lineage>
        <taxon>Bacteria</taxon>
        <taxon>Pseudomonadati</taxon>
        <taxon>Pseudomonadota</taxon>
        <taxon>Gammaproteobacteria</taxon>
        <taxon>Pseudomonadales</taxon>
        <taxon>Pseudomonadaceae</taxon>
        <taxon>Pseudomonas</taxon>
    </lineage>
</organism>
<name>A0AB39HYH3_9PSED</name>
<proteinExistence type="predicted"/>
<dbReference type="AlphaFoldDB" id="A0AB39HYH3"/>
<evidence type="ECO:0000313" key="1">
    <source>
        <dbReference type="EMBL" id="XDK35016.1"/>
    </source>
</evidence>
<reference evidence="1" key="1">
    <citation type="submission" date="2024-07" db="EMBL/GenBank/DDBJ databases">
        <title>Identification and characteristics of a novel species of coltsfoot's symbiotic bacteria.</title>
        <authorList>
            <person name="Juszczyk A."/>
            <person name="Jasielczuk I."/>
            <person name="Gurgul A."/>
            <person name="Rogala M."/>
            <person name="Kowalczyk A."/>
            <person name="Szmatola T."/>
            <person name="Kosecka-Strojek M."/>
            <person name="Arent Z."/>
            <person name="Latowski D."/>
        </authorList>
    </citation>
    <scope>NUCLEOTIDE SEQUENCE</scope>
    <source>
        <strain evidence="1">Hg7Tf</strain>
    </source>
</reference>
<sequence length="89" mass="9984">MVGPQHLPWTNTRKALQAPVDFNEINTFALQTLGEREKSQWPFGICQKIVANLRSFSIPSATSVPFAAKKIELFLAPEKCTPDLNQWVA</sequence>
<protein>
    <submittedName>
        <fullName evidence="1">Uncharacterized protein</fullName>
    </submittedName>
</protein>
<dbReference type="RefSeq" id="WP_045187498.1">
    <property type="nucleotide sequence ID" value="NZ_CP162607.1"/>
</dbReference>